<protein>
    <submittedName>
        <fullName evidence="1">Uncharacterized protein</fullName>
    </submittedName>
</protein>
<evidence type="ECO:0000313" key="1">
    <source>
        <dbReference type="EMBL" id="GIM74541.1"/>
    </source>
</evidence>
<gene>
    <name evidence="1" type="ORF">Aco04nite_40810</name>
</gene>
<reference evidence="1" key="1">
    <citation type="submission" date="2021-03" db="EMBL/GenBank/DDBJ databases">
        <title>Whole genome shotgun sequence of Actinoplanes consettensis NBRC 14913.</title>
        <authorList>
            <person name="Komaki H."/>
            <person name="Tamura T."/>
        </authorList>
    </citation>
    <scope>NUCLEOTIDE SEQUENCE</scope>
    <source>
        <strain evidence="1">NBRC 14913</strain>
    </source>
</reference>
<comment type="caution">
    <text evidence="1">The sequence shown here is derived from an EMBL/GenBank/DDBJ whole genome shotgun (WGS) entry which is preliminary data.</text>
</comment>
<organism evidence="1 2">
    <name type="scientific">Winogradskya consettensis</name>
    <dbReference type="NCBI Taxonomy" id="113560"/>
    <lineage>
        <taxon>Bacteria</taxon>
        <taxon>Bacillati</taxon>
        <taxon>Actinomycetota</taxon>
        <taxon>Actinomycetes</taxon>
        <taxon>Micromonosporales</taxon>
        <taxon>Micromonosporaceae</taxon>
        <taxon>Winogradskya</taxon>
    </lineage>
</organism>
<proteinExistence type="predicted"/>
<evidence type="ECO:0000313" key="2">
    <source>
        <dbReference type="Proteomes" id="UP000680865"/>
    </source>
</evidence>
<keyword evidence="2" id="KW-1185">Reference proteome</keyword>
<accession>A0A919SMY7</accession>
<name>A0A919SMY7_9ACTN</name>
<dbReference type="Proteomes" id="UP000680865">
    <property type="component" value="Unassembled WGS sequence"/>
</dbReference>
<dbReference type="AlphaFoldDB" id="A0A919SMY7"/>
<dbReference type="RefSeq" id="WP_212998816.1">
    <property type="nucleotide sequence ID" value="NZ_BOQP01000021.1"/>
</dbReference>
<sequence>MKLVSEAGIDCRPTWGRRVSLWWHGQRDGRHPSPVLSWSGSHHVTPRTRYLRSLADQQFDAEFHKVAALREGGALRTDAVRRRLGALQEDVSDRRQQLEALVSTGPDTARRLGEEAVDEAVVRRRRAREHERLIDAMRFELAAMHKAIADAEAAEAEAAERQRLAVRAAGVRAMATGHAVGRLESLYWQAFLRARRRLKAAGTLRPAPPPRPGWVTEELA</sequence>
<dbReference type="EMBL" id="BOQP01000021">
    <property type="protein sequence ID" value="GIM74541.1"/>
    <property type="molecule type" value="Genomic_DNA"/>
</dbReference>